<dbReference type="EMBL" id="FNQG01000009">
    <property type="protein sequence ID" value="SEA15583.1"/>
    <property type="molecule type" value="Genomic_DNA"/>
</dbReference>
<accession>A0A1H3YVJ4</accession>
<dbReference type="RefSeq" id="WP_074672689.1">
    <property type="nucleotide sequence ID" value="NZ_FNQG01000009.1"/>
</dbReference>
<gene>
    <name evidence="1" type="ORF">SAMN05660648_02164</name>
</gene>
<evidence type="ECO:0000313" key="1">
    <source>
        <dbReference type="EMBL" id="SEA15583.1"/>
    </source>
</evidence>
<proteinExistence type="predicted"/>
<reference evidence="1 2" key="1">
    <citation type="submission" date="2016-10" db="EMBL/GenBank/DDBJ databases">
        <authorList>
            <person name="de Groot N.N."/>
        </authorList>
    </citation>
    <scope>NUCLEOTIDE SEQUENCE [LARGE SCALE GENOMIC DNA]</scope>
    <source>
        <strain evidence="1 2">DSM 2872</strain>
    </source>
</reference>
<protein>
    <submittedName>
        <fullName evidence="1">Putative PD-(D/E)XK family member</fullName>
    </submittedName>
</protein>
<name>A0A1H3YVJ4_SELRU</name>
<sequence>MEGSVSVDLVQAIKNHFALLHDGHVYPMHDELPGAYKAWVVRWNGKIGVAVPYDSEEHVYSSFAEIEVESCIINGEQVLYLFISAENNDKQWRSLAFANICENFVSPGEDGSNRDLVTHHTQEWCAKWKELLGNASREVPVHAVVGELMVYRWLLQQGLKPEWTAGKRRRLDFMTEDAAWEVKSTLSHTDLQITVNGQKQLTSQPDCPLDLMFCRMESNPQGESVNDMVQSLASLDIDHDMLEEALAGLGLKIGAFARKERFSLIEMRRYPVNEKFPRLTEESFVGGKLPDGIIKIDYVIDLANLEYEVLN</sequence>
<dbReference type="Proteomes" id="UP000183469">
    <property type="component" value="Unassembled WGS sequence"/>
</dbReference>
<dbReference type="AlphaFoldDB" id="A0A1H3YVJ4"/>
<organism evidence="1 2">
    <name type="scientific">Selenomonas ruminantium</name>
    <dbReference type="NCBI Taxonomy" id="971"/>
    <lineage>
        <taxon>Bacteria</taxon>
        <taxon>Bacillati</taxon>
        <taxon>Bacillota</taxon>
        <taxon>Negativicutes</taxon>
        <taxon>Selenomonadales</taxon>
        <taxon>Selenomonadaceae</taxon>
        <taxon>Selenomonas</taxon>
    </lineage>
</organism>
<dbReference type="Pfam" id="PF14390">
    <property type="entry name" value="DUF4420"/>
    <property type="match status" value="1"/>
</dbReference>
<evidence type="ECO:0000313" key="2">
    <source>
        <dbReference type="Proteomes" id="UP000183469"/>
    </source>
</evidence>
<dbReference type="OrthoDB" id="2808696at2"/>
<dbReference type="InterPro" id="IPR025534">
    <property type="entry name" value="DUF4420"/>
</dbReference>